<gene>
    <name evidence="5" type="ORF">JJJ17_18845</name>
</gene>
<dbReference type="AlphaFoldDB" id="A0A934SJ07"/>
<dbReference type="Gene3D" id="3.40.50.12780">
    <property type="entry name" value="N-terminal domain of ligase-like"/>
    <property type="match status" value="1"/>
</dbReference>
<dbReference type="Proteomes" id="UP000640485">
    <property type="component" value="Unassembled WGS sequence"/>
</dbReference>
<evidence type="ECO:0000256" key="1">
    <source>
        <dbReference type="ARBA" id="ARBA00006432"/>
    </source>
</evidence>
<keyword evidence="6" id="KW-1185">Reference proteome</keyword>
<proteinExistence type="inferred from homology"/>
<evidence type="ECO:0000256" key="2">
    <source>
        <dbReference type="ARBA" id="ARBA00022598"/>
    </source>
</evidence>
<dbReference type="InterPro" id="IPR000873">
    <property type="entry name" value="AMP-dep_synth/lig_dom"/>
</dbReference>
<organism evidence="5 6">
    <name type="scientific">Paracoccus caeni</name>
    <dbReference type="NCBI Taxonomy" id="657651"/>
    <lineage>
        <taxon>Bacteria</taxon>
        <taxon>Pseudomonadati</taxon>
        <taxon>Pseudomonadota</taxon>
        <taxon>Alphaproteobacteria</taxon>
        <taxon>Rhodobacterales</taxon>
        <taxon>Paracoccaceae</taxon>
        <taxon>Paracoccus</taxon>
    </lineage>
</organism>
<dbReference type="GO" id="GO:0006631">
    <property type="term" value="P:fatty acid metabolic process"/>
    <property type="evidence" value="ECO:0007669"/>
    <property type="project" value="TreeGrafter"/>
</dbReference>
<dbReference type="InterPro" id="IPR042099">
    <property type="entry name" value="ANL_N_sf"/>
</dbReference>
<dbReference type="InterPro" id="IPR025110">
    <property type="entry name" value="AMP-bd_C"/>
</dbReference>
<dbReference type="Pfam" id="PF13193">
    <property type="entry name" value="AMP-binding_C"/>
    <property type="match status" value="1"/>
</dbReference>
<dbReference type="GO" id="GO:0031956">
    <property type="term" value="F:medium-chain fatty acid-CoA ligase activity"/>
    <property type="evidence" value="ECO:0007669"/>
    <property type="project" value="TreeGrafter"/>
</dbReference>
<protein>
    <submittedName>
        <fullName evidence="5">AMP-binding protein</fullName>
    </submittedName>
</protein>
<comment type="caution">
    <text evidence="5">The sequence shown here is derived from an EMBL/GenBank/DDBJ whole genome shotgun (WGS) entry which is preliminary data.</text>
</comment>
<dbReference type="PANTHER" id="PTHR43201">
    <property type="entry name" value="ACYL-COA SYNTHETASE"/>
    <property type="match status" value="1"/>
</dbReference>
<feature type="domain" description="AMP-binding enzyme C-terminal" evidence="4">
    <location>
        <begin position="326"/>
        <end position="386"/>
    </location>
</feature>
<reference evidence="5" key="1">
    <citation type="submission" date="2021-01" db="EMBL/GenBank/DDBJ databases">
        <title>Paracoccus amoyensis sp. nov., isolated from the surface seawater along the coast of Xiamen Island, China.</title>
        <authorList>
            <person name="Lyu L."/>
        </authorList>
    </citation>
    <scope>NUCLEOTIDE SEQUENCE</scope>
    <source>
        <strain evidence="5">MJ17</strain>
    </source>
</reference>
<dbReference type="PANTHER" id="PTHR43201:SF5">
    <property type="entry name" value="MEDIUM-CHAIN ACYL-COA LIGASE ACSF2, MITOCHONDRIAL"/>
    <property type="match status" value="1"/>
</dbReference>
<dbReference type="Gene3D" id="3.30.300.30">
    <property type="match status" value="1"/>
</dbReference>
<evidence type="ECO:0000259" key="4">
    <source>
        <dbReference type="Pfam" id="PF13193"/>
    </source>
</evidence>
<dbReference type="InterPro" id="IPR045851">
    <property type="entry name" value="AMP-bd_C_sf"/>
</dbReference>
<accession>A0A934SJ07</accession>
<dbReference type="SUPFAM" id="SSF56801">
    <property type="entry name" value="Acetyl-CoA synthetase-like"/>
    <property type="match status" value="1"/>
</dbReference>
<evidence type="ECO:0000313" key="5">
    <source>
        <dbReference type="EMBL" id="MBK4217991.1"/>
    </source>
</evidence>
<comment type="similarity">
    <text evidence="1">Belongs to the ATP-dependent AMP-binding enzyme family.</text>
</comment>
<keyword evidence="2" id="KW-0436">Ligase</keyword>
<evidence type="ECO:0000259" key="3">
    <source>
        <dbReference type="Pfam" id="PF00501"/>
    </source>
</evidence>
<evidence type="ECO:0000313" key="6">
    <source>
        <dbReference type="Proteomes" id="UP000640485"/>
    </source>
</evidence>
<feature type="domain" description="AMP-dependent synthetase/ligase" evidence="3">
    <location>
        <begin position="71"/>
        <end position="263"/>
    </location>
</feature>
<name>A0A934SJ07_9RHOB</name>
<sequence length="400" mass="42515">MAAPARQQRQRTALSAKGQEWFAPARPDLLIAAGQRGQNAAAIATLLDCLERRLPVHASLSGIRPADDIPAPMIYCQSSGSGGRVKTIRRRHASWIASFEVNRVLLGVSSWDRYGILGQLGHSLSLYATMEAAHLGAGLVVLAGDNPQAQMQQLGDTRVSVIYATPSQLWRLQLAAGSGGLPDVAHIICGGGKLDDACRDGIAALCPNAEIREFYGASETSFITLADSRTPAGSVGRPYPGVNVKLDDSGRIHVASPYLFDGYAEPDLPDLPRDEAHLGTGDIGRLDSSGNLFLSGRENRMITVADRNLFLEDVEATMRDAGAGLCAAIAVPDPARGNAVIAVVEGPADDELAARLRRACRDRLGDHAAPRRVMFLPRLPVLASDKPDLAALALLVRTEG</sequence>
<dbReference type="EMBL" id="JAEPRQ010000011">
    <property type="protein sequence ID" value="MBK4217991.1"/>
    <property type="molecule type" value="Genomic_DNA"/>
</dbReference>
<dbReference type="Pfam" id="PF00501">
    <property type="entry name" value="AMP-binding"/>
    <property type="match status" value="1"/>
</dbReference>